<dbReference type="PANTHER" id="PTHR11941">
    <property type="entry name" value="ENOYL-COA HYDRATASE-RELATED"/>
    <property type="match status" value="1"/>
</dbReference>
<dbReference type="AlphaFoldDB" id="A0AAN6S990"/>
<reference evidence="2" key="1">
    <citation type="journal article" date="2023" name="Mol. Phylogenet. Evol.">
        <title>Genome-scale phylogeny and comparative genomics of the fungal order Sordariales.</title>
        <authorList>
            <person name="Hensen N."/>
            <person name="Bonometti L."/>
            <person name="Westerberg I."/>
            <person name="Brannstrom I.O."/>
            <person name="Guillou S."/>
            <person name="Cros-Aarteil S."/>
            <person name="Calhoun S."/>
            <person name="Haridas S."/>
            <person name="Kuo A."/>
            <person name="Mondo S."/>
            <person name="Pangilinan J."/>
            <person name="Riley R."/>
            <person name="LaButti K."/>
            <person name="Andreopoulos B."/>
            <person name="Lipzen A."/>
            <person name="Chen C."/>
            <person name="Yan M."/>
            <person name="Daum C."/>
            <person name="Ng V."/>
            <person name="Clum A."/>
            <person name="Steindorff A."/>
            <person name="Ohm R.A."/>
            <person name="Martin F."/>
            <person name="Silar P."/>
            <person name="Natvig D.O."/>
            <person name="Lalanne C."/>
            <person name="Gautier V."/>
            <person name="Ament-Velasquez S.L."/>
            <person name="Kruys A."/>
            <person name="Hutchinson M.I."/>
            <person name="Powell A.J."/>
            <person name="Barry K."/>
            <person name="Miller A.N."/>
            <person name="Grigoriev I.V."/>
            <person name="Debuchy R."/>
            <person name="Gladieux P."/>
            <person name="Hiltunen Thoren M."/>
            <person name="Johannesson H."/>
        </authorList>
    </citation>
    <scope>NUCLEOTIDE SEQUENCE [LARGE SCALE GENOMIC DNA]</scope>
    <source>
        <strain evidence="2">CBS 340.73</strain>
    </source>
</reference>
<keyword evidence="2" id="KW-1185">Reference proteome</keyword>
<accession>A0AAN6S990</accession>
<comment type="caution">
    <text evidence="1">The sequence shown here is derived from an EMBL/GenBank/DDBJ whole genome shotgun (WGS) entry which is preliminary data.</text>
</comment>
<dbReference type="GO" id="GO:0006635">
    <property type="term" value="P:fatty acid beta-oxidation"/>
    <property type="evidence" value="ECO:0007669"/>
    <property type="project" value="TreeGrafter"/>
</dbReference>
<gene>
    <name evidence="1" type="ORF">QBC46DRAFT_374508</name>
</gene>
<dbReference type="SUPFAM" id="SSF52096">
    <property type="entry name" value="ClpP/crotonase"/>
    <property type="match status" value="1"/>
</dbReference>
<dbReference type="GO" id="GO:0005777">
    <property type="term" value="C:peroxisome"/>
    <property type="evidence" value="ECO:0007669"/>
    <property type="project" value="TreeGrafter"/>
</dbReference>
<evidence type="ECO:0000313" key="2">
    <source>
        <dbReference type="Proteomes" id="UP001303473"/>
    </source>
</evidence>
<dbReference type="InterPro" id="IPR029045">
    <property type="entry name" value="ClpP/crotonase-like_dom_sf"/>
</dbReference>
<dbReference type="EMBL" id="MU853759">
    <property type="protein sequence ID" value="KAK3944511.1"/>
    <property type="molecule type" value="Genomic_DNA"/>
</dbReference>
<proteinExistence type="predicted"/>
<dbReference type="PANTHER" id="PTHR11941:SF75">
    <property type="entry name" value="ENOYL-COA HYDRATASE_ISOMERASE FAMILY PROTEIN"/>
    <property type="match status" value="1"/>
</dbReference>
<dbReference type="CDD" id="cd06558">
    <property type="entry name" value="crotonase-like"/>
    <property type="match status" value="1"/>
</dbReference>
<dbReference type="GO" id="GO:0004165">
    <property type="term" value="F:delta(3)-delta(2)-enoyl-CoA isomerase activity"/>
    <property type="evidence" value="ECO:0007669"/>
    <property type="project" value="TreeGrafter"/>
</dbReference>
<dbReference type="Pfam" id="PF00378">
    <property type="entry name" value="ECH_1"/>
    <property type="match status" value="1"/>
</dbReference>
<name>A0AAN6S990_9PEZI</name>
<dbReference type="InterPro" id="IPR001753">
    <property type="entry name" value="Enoyl-CoA_hydra/iso"/>
</dbReference>
<dbReference type="Gene3D" id="3.90.226.10">
    <property type="entry name" value="2-enoyl-CoA Hydratase, Chain A, domain 1"/>
    <property type="match status" value="1"/>
</dbReference>
<evidence type="ECO:0000313" key="1">
    <source>
        <dbReference type="EMBL" id="KAK3944511.1"/>
    </source>
</evidence>
<organism evidence="1 2">
    <name type="scientific">Diplogelasinospora grovesii</name>
    <dbReference type="NCBI Taxonomy" id="303347"/>
    <lineage>
        <taxon>Eukaryota</taxon>
        <taxon>Fungi</taxon>
        <taxon>Dikarya</taxon>
        <taxon>Ascomycota</taxon>
        <taxon>Pezizomycotina</taxon>
        <taxon>Sordariomycetes</taxon>
        <taxon>Sordariomycetidae</taxon>
        <taxon>Sordariales</taxon>
        <taxon>Diplogelasinosporaceae</taxon>
        <taxon>Diplogelasinospora</taxon>
    </lineage>
</organism>
<dbReference type="Proteomes" id="UP001303473">
    <property type="component" value="Unassembled WGS sequence"/>
</dbReference>
<protein>
    <submittedName>
        <fullName evidence="1">ClpP/crotonase-like domain-containing protein</fullName>
    </submittedName>
</protein>
<sequence length="278" mass="30144">MALRELFTIPVPREPAIPNGGTVSVSQPEPQVYLVTITCAPDNRLTSGSCGAIIEALDRLAALTGSGTSEGLRLKPGVVVTTSGIPKFYSNGLDLSSAFSDPTFLPSKLYRLFSTLLTYPMPTVALMNGHAFAGGLMLAMHHDYRVMNPSKGYACINELEFGVPLKAAMSSIFRLKLTAAVYRQLVLEAHRFGGPDALQNGIVDATGDLQTVLVKLIGEKKLKEKAEPRGKVKGMGYGVLGMLRSEMYRESLDLLSAEGHQREEQRERRMMGVVTAKL</sequence>